<gene>
    <name evidence="1" type="ORF">XccvBFoX7_gp09</name>
</gene>
<protein>
    <submittedName>
        <fullName evidence="1">Putative DNA methyltransferase</fullName>
    </submittedName>
</protein>
<accession>A0A858NR52</accession>
<dbReference type="EMBL" id="MT161387">
    <property type="protein sequence ID" value="QJB22166.1"/>
    <property type="molecule type" value="Genomic_DNA"/>
</dbReference>
<organism evidence="1 2">
    <name type="scientific">Xanthomonas phage FoX7</name>
    <dbReference type="NCBI Taxonomy" id="2723903"/>
    <lineage>
        <taxon>Viruses</taxon>
        <taxon>Duplodnaviria</taxon>
        <taxon>Heunggongvirae</taxon>
        <taxon>Uroviricota</taxon>
        <taxon>Caudoviricetes</taxon>
        <taxon>Lindbergviridae</taxon>
        <taxon>Carpasinavirus</taxon>
        <taxon>Carpasinavirus FoX6</taxon>
        <taxon>Carpasinavirus XcP1</taxon>
    </lineage>
</organism>
<evidence type="ECO:0000313" key="2">
    <source>
        <dbReference type="Proteomes" id="UP000671870"/>
    </source>
</evidence>
<evidence type="ECO:0000313" key="1">
    <source>
        <dbReference type="EMBL" id="QJB22166.1"/>
    </source>
</evidence>
<keyword evidence="1" id="KW-0808">Transferase</keyword>
<name>A0A858NR52_9CAUD</name>
<dbReference type="GO" id="GO:0008168">
    <property type="term" value="F:methyltransferase activity"/>
    <property type="evidence" value="ECO:0007669"/>
    <property type="project" value="UniProtKB-KW"/>
</dbReference>
<keyword evidence="1" id="KW-0489">Methyltransferase</keyword>
<dbReference type="Proteomes" id="UP000671870">
    <property type="component" value="Segment"/>
</dbReference>
<sequence>MFAMITQIGPRIFEICSAFNDSSFCDRRYMVADVMVITVLYLM</sequence>
<dbReference type="GO" id="GO:0032259">
    <property type="term" value="P:methylation"/>
    <property type="evidence" value="ECO:0007669"/>
    <property type="project" value="UniProtKB-KW"/>
</dbReference>
<proteinExistence type="predicted"/>
<reference evidence="1" key="1">
    <citation type="submission" date="2020-03" db="EMBL/GenBank/DDBJ databases">
        <title>Development of an integrated pest management strategy to control Xanthomonas campestris pv. campestris by using bacteriophages.</title>
        <authorList>
            <person name="Fortuna K.J."/>
            <person name="Holtappels D."/>
            <person name="Lavigne R."/>
            <person name="Wagemans J."/>
        </authorList>
    </citation>
    <scope>NUCLEOTIDE SEQUENCE</scope>
</reference>